<gene>
    <name evidence="1" type="ORF">MNOR_LOCUS24573</name>
</gene>
<comment type="caution">
    <text evidence="1">The sequence shown here is derived from an EMBL/GenBank/DDBJ whole genome shotgun (WGS) entry which is preliminary data.</text>
</comment>
<organism evidence="1 2">
    <name type="scientific">Meganyctiphanes norvegica</name>
    <name type="common">Northern krill</name>
    <name type="synonym">Thysanopoda norvegica</name>
    <dbReference type="NCBI Taxonomy" id="48144"/>
    <lineage>
        <taxon>Eukaryota</taxon>
        <taxon>Metazoa</taxon>
        <taxon>Ecdysozoa</taxon>
        <taxon>Arthropoda</taxon>
        <taxon>Crustacea</taxon>
        <taxon>Multicrustacea</taxon>
        <taxon>Malacostraca</taxon>
        <taxon>Eumalacostraca</taxon>
        <taxon>Eucarida</taxon>
        <taxon>Euphausiacea</taxon>
        <taxon>Euphausiidae</taxon>
        <taxon>Meganyctiphanes</taxon>
    </lineage>
</organism>
<evidence type="ECO:0008006" key="3">
    <source>
        <dbReference type="Google" id="ProtNLM"/>
    </source>
</evidence>
<sequence>NGCGDSLCELESFENLVVGQQAVVRIEDHPYHYNPKATILQAPVDSATAMMMPQKIHAQAVTTVMASQIQAFDESFTVKIHNPELVSAQFQLPISDYSTTSNNKQ</sequence>
<evidence type="ECO:0000313" key="2">
    <source>
        <dbReference type="Proteomes" id="UP001497623"/>
    </source>
</evidence>
<reference evidence="1 2" key="1">
    <citation type="submission" date="2024-05" db="EMBL/GenBank/DDBJ databases">
        <authorList>
            <person name="Wallberg A."/>
        </authorList>
    </citation>
    <scope>NUCLEOTIDE SEQUENCE [LARGE SCALE GENOMIC DNA]</scope>
</reference>
<keyword evidence="2" id="KW-1185">Reference proteome</keyword>
<dbReference type="AlphaFoldDB" id="A0AAV2RIK7"/>
<dbReference type="EMBL" id="CAXKWB010022677">
    <property type="protein sequence ID" value="CAL4124511.1"/>
    <property type="molecule type" value="Genomic_DNA"/>
</dbReference>
<evidence type="ECO:0000313" key="1">
    <source>
        <dbReference type="EMBL" id="CAL4124511.1"/>
    </source>
</evidence>
<feature type="non-terminal residue" evidence="1">
    <location>
        <position position="105"/>
    </location>
</feature>
<feature type="non-terminal residue" evidence="1">
    <location>
        <position position="1"/>
    </location>
</feature>
<accession>A0AAV2RIK7</accession>
<protein>
    <recommendedName>
        <fullName evidence="3">Vitellogenin</fullName>
    </recommendedName>
</protein>
<proteinExistence type="predicted"/>
<dbReference type="Proteomes" id="UP001497623">
    <property type="component" value="Unassembled WGS sequence"/>
</dbReference>
<name>A0AAV2RIK7_MEGNR</name>